<keyword evidence="2" id="KW-1185">Reference proteome</keyword>
<dbReference type="RefSeq" id="WP_143913955.1">
    <property type="nucleotide sequence ID" value="NZ_VLNT01000010.1"/>
</dbReference>
<evidence type="ECO:0000313" key="2">
    <source>
        <dbReference type="Proteomes" id="UP000316988"/>
    </source>
</evidence>
<proteinExistence type="predicted"/>
<gene>
    <name evidence="1" type="ORF">FNM00_12885</name>
</gene>
<accession>A0A554S7A5</accession>
<dbReference type="AlphaFoldDB" id="A0A554S7A5"/>
<reference evidence="1 2" key="1">
    <citation type="submission" date="2019-07" db="EMBL/GenBank/DDBJ databases">
        <authorList>
            <person name="Zhao L.H."/>
        </authorList>
    </citation>
    <scope>NUCLEOTIDE SEQUENCE [LARGE SCALE GENOMIC DNA]</scope>
    <source>
        <strain evidence="1 2">Co35</strain>
    </source>
</reference>
<dbReference type="OrthoDB" id="3748452at2"/>
<evidence type="ECO:0000313" key="1">
    <source>
        <dbReference type="EMBL" id="TSD62240.1"/>
    </source>
</evidence>
<comment type="caution">
    <text evidence="1">The sequence shown here is derived from an EMBL/GenBank/DDBJ whole genome shotgun (WGS) entry which is preliminary data.</text>
</comment>
<sequence length="105" mass="11075">MDDVLEITGSVTLDEVEAFRPGSILSVKLVDPGGEVLAATASVIDELPATFALHADPAQVARPDRLFLWALLRDGDTGWGTLELARVTDDHPAIVLSRVPSGGAQ</sequence>
<dbReference type="Pfam" id="PF09619">
    <property type="entry name" value="YscW"/>
    <property type="match status" value="1"/>
</dbReference>
<dbReference type="InterPro" id="IPR039366">
    <property type="entry name" value="Pilotin"/>
</dbReference>
<dbReference type="Proteomes" id="UP000316988">
    <property type="component" value="Unassembled WGS sequence"/>
</dbReference>
<name>A0A554S7A5_9ACTN</name>
<dbReference type="EMBL" id="VLNT01000010">
    <property type="protein sequence ID" value="TSD62240.1"/>
    <property type="molecule type" value="Genomic_DNA"/>
</dbReference>
<organism evidence="1 2">
    <name type="scientific">Aeromicrobium piscarium</name>
    <dbReference type="NCBI Taxonomy" id="2590901"/>
    <lineage>
        <taxon>Bacteria</taxon>
        <taxon>Bacillati</taxon>
        <taxon>Actinomycetota</taxon>
        <taxon>Actinomycetes</taxon>
        <taxon>Propionibacteriales</taxon>
        <taxon>Nocardioidaceae</taxon>
        <taxon>Aeromicrobium</taxon>
    </lineage>
</organism>
<protein>
    <submittedName>
        <fullName evidence="1">Uncharacterized protein</fullName>
    </submittedName>
</protein>